<accession>A0A165PE37</accession>
<keyword evidence="2" id="KW-1185">Reference proteome</keyword>
<dbReference type="InterPro" id="IPR036397">
    <property type="entry name" value="RNaseH_sf"/>
</dbReference>
<dbReference type="InParanoid" id="A0A165PE37"/>
<sequence>FATVQRRVADCLGDNIVIGHQLWFDFAMLNISHRAIDTRDVALFLPFRTALGAPADEIIPLQTLVWRLMRHRINAGYQHPLDHTDGISVDLYRSHQDEWESFIRDGLWACALPPPAYARFFL</sequence>
<evidence type="ECO:0008006" key="3">
    <source>
        <dbReference type="Google" id="ProtNLM"/>
    </source>
</evidence>
<proteinExistence type="predicted"/>
<dbReference type="Proteomes" id="UP000077266">
    <property type="component" value="Unassembled WGS sequence"/>
</dbReference>
<reference evidence="1 2" key="1">
    <citation type="journal article" date="2016" name="Mol. Biol. Evol.">
        <title>Comparative Genomics of Early-Diverging Mushroom-Forming Fungi Provides Insights into the Origins of Lignocellulose Decay Capabilities.</title>
        <authorList>
            <person name="Nagy L.G."/>
            <person name="Riley R."/>
            <person name="Tritt A."/>
            <person name="Adam C."/>
            <person name="Daum C."/>
            <person name="Floudas D."/>
            <person name="Sun H."/>
            <person name="Yadav J.S."/>
            <person name="Pangilinan J."/>
            <person name="Larsson K.H."/>
            <person name="Matsuura K."/>
            <person name="Barry K."/>
            <person name="Labutti K."/>
            <person name="Kuo R."/>
            <person name="Ohm R.A."/>
            <person name="Bhattacharya S.S."/>
            <person name="Shirouzu T."/>
            <person name="Yoshinaga Y."/>
            <person name="Martin F.M."/>
            <person name="Grigoriev I.V."/>
            <person name="Hibbett D.S."/>
        </authorList>
    </citation>
    <scope>NUCLEOTIDE SEQUENCE [LARGE SCALE GENOMIC DNA]</scope>
    <source>
        <strain evidence="1 2">HHB12029</strain>
    </source>
</reference>
<dbReference type="STRING" id="1314781.A0A165PE37"/>
<dbReference type="Gene3D" id="3.30.420.10">
    <property type="entry name" value="Ribonuclease H-like superfamily/Ribonuclease H"/>
    <property type="match status" value="1"/>
</dbReference>
<evidence type="ECO:0000313" key="2">
    <source>
        <dbReference type="Proteomes" id="UP000077266"/>
    </source>
</evidence>
<dbReference type="AlphaFoldDB" id="A0A165PE37"/>
<gene>
    <name evidence="1" type="ORF">EXIGLDRAFT_594283</name>
</gene>
<dbReference type="GO" id="GO:0003676">
    <property type="term" value="F:nucleic acid binding"/>
    <property type="evidence" value="ECO:0007669"/>
    <property type="project" value="InterPro"/>
</dbReference>
<feature type="non-terminal residue" evidence="1">
    <location>
        <position position="122"/>
    </location>
</feature>
<protein>
    <recommendedName>
        <fullName evidence="3">Exonuclease domain-containing protein</fullName>
    </recommendedName>
</protein>
<organism evidence="1 2">
    <name type="scientific">Exidia glandulosa HHB12029</name>
    <dbReference type="NCBI Taxonomy" id="1314781"/>
    <lineage>
        <taxon>Eukaryota</taxon>
        <taxon>Fungi</taxon>
        <taxon>Dikarya</taxon>
        <taxon>Basidiomycota</taxon>
        <taxon>Agaricomycotina</taxon>
        <taxon>Agaricomycetes</taxon>
        <taxon>Auriculariales</taxon>
        <taxon>Exidiaceae</taxon>
        <taxon>Exidia</taxon>
    </lineage>
</organism>
<name>A0A165PE37_EXIGL</name>
<dbReference type="EMBL" id="KV425890">
    <property type="protein sequence ID" value="KZW02042.1"/>
    <property type="molecule type" value="Genomic_DNA"/>
</dbReference>
<dbReference type="OrthoDB" id="8191639at2759"/>
<evidence type="ECO:0000313" key="1">
    <source>
        <dbReference type="EMBL" id="KZW02042.1"/>
    </source>
</evidence>
<feature type="non-terminal residue" evidence="1">
    <location>
        <position position="1"/>
    </location>
</feature>